<name>A0A444Z8G6_ARAHY</name>
<reference evidence="2 3" key="1">
    <citation type="submission" date="2019-01" db="EMBL/GenBank/DDBJ databases">
        <title>Sequencing of cultivated peanut Arachis hypogaea provides insights into genome evolution and oil improvement.</title>
        <authorList>
            <person name="Chen X."/>
        </authorList>
    </citation>
    <scope>NUCLEOTIDE SEQUENCE [LARGE SCALE GENOMIC DNA]</scope>
    <source>
        <strain evidence="3">cv. Fuhuasheng</strain>
        <tissue evidence="2">Leaves</tissue>
    </source>
</reference>
<keyword evidence="3" id="KW-1185">Reference proteome</keyword>
<gene>
    <name evidence="2" type="ORF">Ahy_B05g078905</name>
</gene>
<dbReference type="STRING" id="3818.A0A444Z8G6"/>
<dbReference type="Proteomes" id="UP000289738">
    <property type="component" value="Chromosome B05"/>
</dbReference>
<dbReference type="EMBL" id="SDMP01000015">
    <property type="protein sequence ID" value="RYR10466.1"/>
    <property type="molecule type" value="Genomic_DNA"/>
</dbReference>
<dbReference type="AlphaFoldDB" id="A0A444Z8G6"/>
<feature type="compositionally biased region" description="Gly residues" evidence="1">
    <location>
        <begin position="27"/>
        <end position="36"/>
    </location>
</feature>
<evidence type="ECO:0000313" key="3">
    <source>
        <dbReference type="Proteomes" id="UP000289738"/>
    </source>
</evidence>
<comment type="caution">
    <text evidence="2">The sequence shown here is derived from an EMBL/GenBank/DDBJ whole genome shotgun (WGS) entry which is preliminary data.</text>
</comment>
<accession>A0A444Z8G6</accession>
<evidence type="ECO:0000313" key="2">
    <source>
        <dbReference type="EMBL" id="RYR10466.1"/>
    </source>
</evidence>
<feature type="compositionally biased region" description="Polar residues" evidence="1">
    <location>
        <begin position="8"/>
        <end position="23"/>
    </location>
</feature>
<sequence>MRDAIDGMNSSNFDGHNITINETQSRRGGGSGGGGFRSESGGSYSDGGFSRDGGGSEYGDGAVMKVDTTETVVAAVATKKKCEKKKMKVFM</sequence>
<feature type="region of interest" description="Disordered" evidence="1">
    <location>
        <begin position="1"/>
        <end position="62"/>
    </location>
</feature>
<protein>
    <submittedName>
        <fullName evidence="2">Uncharacterized protein</fullName>
    </submittedName>
</protein>
<evidence type="ECO:0000256" key="1">
    <source>
        <dbReference type="SAM" id="MobiDB-lite"/>
    </source>
</evidence>
<feature type="compositionally biased region" description="Low complexity" evidence="1">
    <location>
        <begin position="37"/>
        <end position="48"/>
    </location>
</feature>
<organism evidence="2 3">
    <name type="scientific">Arachis hypogaea</name>
    <name type="common">Peanut</name>
    <dbReference type="NCBI Taxonomy" id="3818"/>
    <lineage>
        <taxon>Eukaryota</taxon>
        <taxon>Viridiplantae</taxon>
        <taxon>Streptophyta</taxon>
        <taxon>Embryophyta</taxon>
        <taxon>Tracheophyta</taxon>
        <taxon>Spermatophyta</taxon>
        <taxon>Magnoliopsida</taxon>
        <taxon>eudicotyledons</taxon>
        <taxon>Gunneridae</taxon>
        <taxon>Pentapetalae</taxon>
        <taxon>rosids</taxon>
        <taxon>fabids</taxon>
        <taxon>Fabales</taxon>
        <taxon>Fabaceae</taxon>
        <taxon>Papilionoideae</taxon>
        <taxon>50 kb inversion clade</taxon>
        <taxon>dalbergioids sensu lato</taxon>
        <taxon>Dalbergieae</taxon>
        <taxon>Pterocarpus clade</taxon>
        <taxon>Arachis</taxon>
    </lineage>
</organism>
<proteinExistence type="predicted"/>